<dbReference type="EMBL" id="JAHQIW010003548">
    <property type="protein sequence ID" value="KAJ1359129.1"/>
    <property type="molecule type" value="Genomic_DNA"/>
</dbReference>
<protein>
    <submittedName>
        <fullName evidence="1">Uncharacterized protein</fullName>
    </submittedName>
</protein>
<accession>A0AAD5N6Q2</accession>
<sequence length="87" mass="9791">MVPLVETAKNTVDSNMQYKLQLRCYPKNVAVALKAIKQAPSVWNSVKDTNNMNGHSGKLELAVLLLVESKVTQVRFPHFSYSFPSLR</sequence>
<keyword evidence="2" id="KW-1185">Reference proteome</keyword>
<name>A0AAD5N6Q2_PARTN</name>
<dbReference type="Proteomes" id="UP001196413">
    <property type="component" value="Unassembled WGS sequence"/>
</dbReference>
<dbReference type="AlphaFoldDB" id="A0AAD5N6Q2"/>
<organism evidence="1 2">
    <name type="scientific">Parelaphostrongylus tenuis</name>
    <name type="common">Meningeal worm</name>
    <dbReference type="NCBI Taxonomy" id="148309"/>
    <lineage>
        <taxon>Eukaryota</taxon>
        <taxon>Metazoa</taxon>
        <taxon>Ecdysozoa</taxon>
        <taxon>Nematoda</taxon>
        <taxon>Chromadorea</taxon>
        <taxon>Rhabditida</taxon>
        <taxon>Rhabditina</taxon>
        <taxon>Rhabditomorpha</taxon>
        <taxon>Strongyloidea</taxon>
        <taxon>Metastrongylidae</taxon>
        <taxon>Parelaphostrongylus</taxon>
    </lineage>
</organism>
<reference evidence="1" key="1">
    <citation type="submission" date="2021-06" db="EMBL/GenBank/DDBJ databases">
        <title>Parelaphostrongylus tenuis whole genome reference sequence.</title>
        <authorList>
            <person name="Garwood T.J."/>
            <person name="Larsen P.A."/>
            <person name="Fountain-Jones N.M."/>
            <person name="Garbe J.R."/>
            <person name="Macchietto M.G."/>
            <person name="Kania S.A."/>
            <person name="Gerhold R.W."/>
            <person name="Richards J.E."/>
            <person name="Wolf T.M."/>
        </authorList>
    </citation>
    <scope>NUCLEOTIDE SEQUENCE</scope>
    <source>
        <strain evidence="1">MNPRO001-30</strain>
        <tissue evidence="1">Meninges</tissue>
    </source>
</reference>
<evidence type="ECO:0000313" key="1">
    <source>
        <dbReference type="EMBL" id="KAJ1359129.1"/>
    </source>
</evidence>
<gene>
    <name evidence="1" type="ORF">KIN20_017780</name>
</gene>
<comment type="caution">
    <text evidence="1">The sequence shown here is derived from an EMBL/GenBank/DDBJ whole genome shotgun (WGS) entry which is preliminary data.</text>
</comment>
<evidence type="ECO:0000313" key="2">
    <source>
        <dbReference type="Proteomes" id="UP001196413"/>
    </source>
</evidence>
<proteinExistence type="predicted"/>